<dbReference type="SUPFAM" id="SSF47144">
    <property type="entry name" value="HSC20 (HSCB), C-terminal oligomerisation domain"/>
    <property type="match status" value="1"/>
</dbReference>
<sequence>MDYFELFDLPHRFDVKSAQLSETFRKLQSAVHPDRFGAASEQDKRIALQRSAHINDAYQTLKHPLSRAVYMLSTAGHDLKSEQKSFSDTAFLMQQMEFREQLDDIKANQDMDSLLAMQSDVDAEITRYLARIGEALDAPAKGDYADVADEVRRLKFFYKLNDELAELEDALIDF</sequence>
<protein>
    <recommendedName>
        <fullName evidence="4">Co-chaperone protein HscB homolog</fullName>
    </recommendedName>
</protein>
<reference evidence="6 7" key="1">
    <citation type="submission" date="2018-07" db="EMBL/GenBank/DDBJ databases">
        <title>Corallincola holothuriorum sp. nov., a new facultative anaerobe isolated from sea cucumber Apostichopus japonicus.</title>
        <authorList>
            <person name="Xia H."/>
        </authorList>
    </citation>
    <scope>NUCLEOTIDE SEQUENCE [LARGE SCALE GENOMIC DNA]</scope>
    <source>
        <strain evidence="6 7">C4</strain>
    </source>
</reference>
<evidence type="ECO:0000313" key="7">
    <source>
        <dbReference type="Proteomes" id="UP000252558"/>
    </source>
</evidence>
<keyword evidence="7" id="KW-1185">Reference proteome</keyword>
<dbReference type="SMART" id="SM00271">
    <property type="entry name" value="DnaJ"/>
    <property type="match status" value="1"/>
</dbReference>
<evidence type="ECO:0000256" key="1">
    <source>
        <dbReference type="ARBA" id="ARBA00010476"/>
    </source>
</evidence>
<dbReference type="GO" id="GO:0051087">
    <property type="term" value="F:protein-folding chaperone binding"/>
    <property type="evidence" value="ECO:0007669"/>
    <property type="project" value="InterPro"/>
</dbReference>
<dbReference type="HAMAP" id="MF_00682">
    <property type="entry name" value="HscB"/>
    <property type="match status" value="1"/>
</dbReference>
<dbReference type="Gene3D" id="1.10.287.110">
    <property type="entry name" value="DnaJ domain"/>
    <property type="match status" value="1"/>
</dbReference>
<dbReference type="RefSeq" id="WP_114338911.1">
    <property type="nucleotide sequence ID" value="NZ_QPID01000008.1"/>
</dbReference>
<accession>A0A368NDS5</accession>
<dbReference type="InterPro" id="IPR036869">
    <property type="entry name" value="J_dom_sf"/>
</dbReference>
<dbReference type="Proteomes" id="UP000252558">
    <property type="component" value="Unassembled WGS sequence"/>
</dbReference>
<dbReference type="GO" id="GO:0044571">
    <property type="term" value="P:[2Fe-2S] cluster assembly"/>
    <property type="evidence" value="ECO:0007669"/>
    <property type="project" value="InterPro"/>
</dbReference>
<proteinExistence type="inferred from homology"/>
<evidence type="ECO:0000256" key="3">
    <source>
        <dbReference type="ARBA" id="ARBA00025596"/>
    </source>
</evidence>
<dbReference type="SUPFAM" id="SSF46565">
    <property type="entry name" value="Chaperone J-domain"/>
    <property type="match status" value="1"/>
</dbReference>
<dbReference type="GO" id="GO:0051259">
    <property type="term" value="P:protein complex oligomerization"/>
    <property type="evidence" value="ECO:0007669"/>
    <property type="project" value="InterPro"/>
</dbReference>
<dbReference type="OrthoDB" id="287587at2"/>
<dbReference type="NCBIfam" id="TIGR00714">
    <property type="entry name" value="hscB"/>
    <property type="match status" value="1"/>
</dbReference>
<dbReference type="InterPro" id="IPR004640">
    <property type="entry name" value="HscB"/>
</dbReference>
<comment type="subunit">
    <text evidence="4">Interacts with HscA and stimulates its ATPase activity.</text>
</comment>
<dbReference type="NCBIfam" id="NF003449">
    <property type="entry name" value="PRK05014.1"/>
    <property type="match status" value="1"/>
</dbReference>
<dbReference type="GO" id="GO:0006457">
    <property type="term" value="P:protein folding"/>
    <property type="evidence" value="ECO:0007669"/>
    <property type="project" value="UniProtKB-UniRule"/>
</dbReference>
<dbReference type="InterPro" id="IPR001623">
    <property type="entry name" value="DnaJ_domain"/>
</dbReference>
<evidence type="ECO:0000259" key="5">
    <source>
        <dbReference type="PROSITE" id="PS50076"/>
    </source>
</evidence>
<dbReference type="GO" id="GO:1990230">
    <property type="term" value="C:iron-sulfur cluster transfer complex"/>
    <property type="evidence" value="ECO:0007669"/>
    <property type="project" value="TreeGrafter"/>
</dbReference>
<comment type="function">
    <text evidence="3 4">Co-chaperone involved in the maturation of iron-sulfur cluster-containing proteins. Seems to help targeting proteins to be folded toward HscA.</text>
</comment>
<comment type="caution">
    <text evidence="6">The sequence shown here is derived from an EMBL/GenBank/DDBJ whole genome shotgun (WGS) entry which is preliminary data.</text>
</comment>
<evidence type="ECO:0000313" key="6">
    <source>
        <dbReference type="EMBL" id="RCU48787.1"/>
    </source>
</evidence>
<dbReference type="Gene3D" id="1.20.1280.20">
    <property type="entry name" value="HscB, C-terminal domain"/>
    <property type="match status" value="1"/>
</dbReference>
<keyword evidence="2 4" id="KW-0143">Chaperone</keyword>
<feature type="domain" description="J" evidence="5">
    <location>
        <begin position="2"/>
        <end position="74"/>
    </location>
</feature>
<evidence type="ECO:0000256" key="4">
    <source>
        <dbReference type="HAMAP-Rule" id="MF_00682"/>
    </source>
</evidence>
<dbReference type="InterPro" id="IPR009073">
    <property type="entry name" value="HscB_oligo_C"/>
</dbReference>
<organism evidence="6 7">
    <name type="scientific">Corallincola holothuriorum</name>
    <dbReference type="NCBI Taxonomy" id="2282215"/>
    <lineage>
        <taxon>Bacteria</taxon>
        <taxon>Pseudomonadati</taxon>
        <taxon>Pseudomonadota</taxon>
        <taxon>Gammaproteobacteria</taxon>
        <taxon>Alteromonadales</taxon>
        <taxon>Psychromonadaceae</taxon>
        <taxon>Corallincola</taxon>
    </lineage>
</organism>
<dbReference type="GO" id="GO:0001671">
    <property type="term" value="F:ATPase activator activity"/>
    <property type="evidence" value="ECO:0007669"/>
    <property type="project" value="InterPro"/>
</dbReference>
<name>A0A368NDS5_9GAMM</name>
<dbReference type="PANTHER" id="PTHR14021">
    <property type="entry name" value="IRON-SULFUR CLUSTER CO-CHAPERONE PROTEIN HSCB"/>
    <property type="match status" value="1"/>
</dbReference>
<gene>
    <name evidence="4" type="primary">hscB</name>
    <name evidence="6" type="ORF">DU002_13430</name>
</gene>
<dbReference type="CDD" id="cd06257">
    <property type="entry name" value="DnaJ"/>
    <property type="match status" value="1"/>
</dbReference>
<dbReference type="PROSITE" id="PS50076">
    <property type="entry name" value="DNAJ_2"/>
    <property type="match status" value="1"/>
</dbReference>
<dbReference type="Pfam" id="PF07743">
    <property type="entry name" value="HSCB_C"/>
    <property type="match status" value="1"/>
</dbReference>
<dbReference type="InterPro" id="IPR036386">
    <property type="entry name" value="HscB_C_sf"/>
</dbReference>
<dbReference type="PANTHER" id="PTHR14021:SF15">
    <property type="entry name" value="IRON-SULFUR CLUSTER CO-CHAPERONE PROTEIN HSCB"/>
    <property type="match status" value="1"/>
</dbReference>
<dbReference type="EMBL" id="QPID01000008">
    <property type="protein sequence ID" value="RCU48787.1"/>
    <property type="molecule type" value="Genomic_DNA"/>
</dbReference>
<comment type="similarity">
    <text evidence="1 4">Belongs to the HscB family.</text>
</comment>
<evidence type="ECO:0000256" key="2">
    <source>
        <dbReference type="ARBA" id="ARBA00023186"/>
    </source>
</evidence>
<dbReference type="AlphaFoldDB" id="A0A368NDS5"/>